<sequence length="169" mass="17949">MAEITVKDSVFHSVGELPEVGTQAPDFELVGNDLSPVRLADFAGSKLIISIFPSLDTGVCATSVRTFNEKAAGLRGTQVLNVSMDLPFAQSRFCGAEGIDNVVVASAFRSSFGEDYGVTFADGPLEGLFSRAVVVLDEQGRVIHTQHISPNGTEPDYEAALEAVREQAA</sequence>
<comment type="function">
    <text evidence="6">Thiol-specific peroxidase that catalyzes the reduction of hydrogen peroxide and organic hydroperoxides to water and alcohols, respectively. Plays a role in cell protection against oxidative stress by detoxifying peroxides.</text>
</comment>
<dbReference type="RefSeq" id="WP_093253370.1">
    <property type="nucleotide sequence ID" value="NZ_FNGP01000006.1"/>
</dbReference>
<comment type="miscellaneous">
    <text evidence="6">The active site is a conserved redox-active cysteine residue, the peroxidatic cysteine (C(P)), which makes the nucleophilic attack on the peroxide substrate. The peroxide oxidizes the C(P)-SH to cysteine sulfenic acid (C(P)-SOH), which then reacts with another cysteine residue, the resolving cysteine (C(R)), to form a disulfide bridge. The disulfide is subsequently reduced by an appropriate electron donor to complete the catalytic cycle. In this atypical 2-Cys peroxiredoxin, C(R) is present in the same subunit to form an intramolecular disulfide. The disulfide is subsequently reduced by thioredoxin.</text>
</comment>
<dbReference type="InterPro" id="IPR018219">
    <property type="entry name" value="Tpx_CS"/>
</dbReference>
<reference evidence="8 9" key="1">
    <citation type="submission" date="2016-10" db="EMBL/GenBank/DDBJ databases">
        <authorList>
            <person name="de Groot N.N."/>
        </authorList>
    </citation>
    <scope>NUCLEOTIDE SEQUENCE [LARGE SCALE GENOMIC DNA]</scope>
    <source>
        <strain evidence="8 9">CGMCC 1.9159</strain>
    </source>
</reference>
<dbReference type="GO" id="GO:0008379">
    <property type="term" value="F:thioredoxin peroxidase activity"/>
    <property type="evidence" value="ECO:0007669"/>
    <property type="project" value="UniProtKB-UniRule"/>
</dbReference>
<name>A0A1G9MUG3_9ACTN</name>
<proteinExistence type="inferred from homology"/>
<accession>A0A1G9MUG3</accession>
<dbReference type="EMBL" id="FNGP01000006">
    <property type="protein sequence ID" value="SDL77936.1"/>
    <property type="molecule type" value="Genomic_DNA"/>
</dbReference>
<dbReference type="Pfam" id="PF08534">
    <property type="entry name" value="Redoxin"/>
    <property type="match status" value="1"/>
</dbReference>
<evidence type="ECO:0000313" key="8">
    <source>
        <dbReference type="EMBL" id="SDL77936.1"/>
    </source>
</evidence>
<dbReference type="PANTHER" id="PTHR43110:SF1">
    <property type="entry name" value="THIOL PEROXIDASE"/>
    <property type="match status" value="1"/>
</dbReference>
<gene>
    <name evidence="6" type="primary">tpx</name>
    <name evidence="8" type="ORF">SAMN04488242_2764</name>
</gene>
<keyword evidence="1 6" id="KW-0575">Peroxidase</keyword>
<dbReference type="EC" id="1.11.1.24" evidence="6"/>
<dbReference type="PROSITE" id="PS01265">
    <property type="entry name" value="TPX"/>
    <property type="match status" value="1"/>
</dbReference>
<feature type="active site" description="Cysteine sulfenic acid (-SOH) intermediate" evidence="6">
    <location>
        <position position="60"/>
    </location>
</feature>
<keyword evidence="4 6" id="KW-1015">Disulfide bond</keyword>
<evidence type="ECO:0000256" key="4">
    <source>
        <dbReference type="ARBA" id="ARBA00023157"/>
    </source>
</evidence>
<evidence type="ECO:0000256" key="1">
    <source>
        <dbReference type="ARBA" id="ARBA00022559"/>
    </source>
</evidence>
<keyword evidence="2 6" id="KW-0049">Antioxidant</keyword>
<evidence type="ECO:0000313" key="9">
    <source>
        <dbReference type="Proteomes" id="UP000199475"/>
    </source>
</evidence>
<comment type="subunit">
    <text evidence="6">Homodimer.</text>
</comment>
<dbReference type="InterPro" id="IPR050455">
    <property type="entry name" value="Tpx_Peroxidase_subfamily"/>
</dbReference>
<dbReference type="PANTHER" id="PTHR43110">
    <property type="entry name" value="THIOL PEROXIDASE"/>
    <property type="match status" value="1"/>
</dbReference>
<dbReference type="CDD" id="cd03014">
    <property type="entry name" value="PRX_Atyp2cys"/>
    <property type="match status" value="1"/>
</dbReference>
<keyword evidence="5 6" id="KW-0676">Redox-active center</keyword>
<evidence type="ECO:0000256" key="5">
    <source>
        <dbReference type="ARBA" id="ARBA00023284"/>
    </source>
</evidence>
<dbReference type="AlphaFoldDB" id="A0A1G9MUG3"/>
<dbReference type="InterPro" id="IPR036249">
    <property type="entry name" value="Thioredoxin-like_sf"/>
</dbReference>
<comment type="catalytic activity">
    <reaction evidence="6">
        <text>a hydroperoxide + [thioredoxin]-dithiol = an alcohol + [thioredoxin]-disulfide + H2O</text>
        <dbReference type="Rhea" id="RHEA:62620"/>
        <dbReference type="Rhea" id="RHEA-COMP:10698"/>
        <dbReference type="Rhea" id="RHEA-COMP:10700"/>
        <dbReference type="ChEBI" id="CHEBI:15377"/>
        <dbReference type="ChEBI" id="CHEBI:29950"/>
        <dbReference type="ChEBI" id="CHEBI:30879"/>
        <dbReference type="ChEBI" id="CHEBI:35924"/>
        <dbReference type="ChEBI" id="CHEBI:50058"/>
        <dbReference type="EC" id="1.11.1.24"/>
    </reaction>
</comment>
<dbReference type="Gene3D" id="3.40.30.10">
    <property type="entry name" value="Glutaredoxin"/>
    <property type="match status" value="1"/>
</dbReference>
<keyword evidence="3 6" id="KW-0560">Oxidoreductase</keyword>
<dbReference type="Proteomes" id="UP000199475">
    <property type="component" value="Unassembled WGS sequence"/>
</dbReference>
<protein>
    <recommendedName>
        <fullName evidence="6">Thiol peroxidase</fullName>
        <shortName evidence="6">Tpx</shortName>
        <ecNumber evidence="6">1.11.1.24</ecNumber>
    </recommendedName>
    <alternativeName>
        <fullName evidence="6">Peroxiredoxin tpx</fullName>
        <shortName evidence="6">Prx</shortName>
    </alternativeName>
    <alternativeName>
        <fullName evidence="6">Thioredoxin peroxidase</fullName>
    </alternativeName>
    <alternativeName>
        <fullName evidence="6">Thioredoxin-dependent peroxiredoxin</fullName>
    </alternativeName>
</protein>
<evidence type="ECO:0000256" key="3">
    <source>
        <dbReference type="ARBA" id="ARBA00023002"/>
    </source>
</evidence>
<organism evidence="8 9">
    <name type="scientific">Tessaracoccus oleiagri</name>
    <dbReference type="NCBI Taxonomy" id="686624"/>
    <lineage>
        <taxon>Bacteria</taxon>
        <taxon>Bacillati</taxon>
        <taxon>Actinomycetota</taxon>
        <taxon>Actinomycetes</taxon>
        <taxon>Propionibacteriales</taxon>
        <taxon>Propionibacteriaceae</taxon>
        <taxon>Tessaracoccus</taxon>
    </lineage>
</organism>
<evidence type="ECO:0000256" key="6">
    <source>
        <dbReference type="HAMAP-Rule" id="MF_00269"/>
    </source>
</evidence>
<dbReference type="OrthoDB" id="9781543at2"/>
<dbReference type="InterPro" id="IPR002065">
    <property type="entry name" value="TPX"/>
</dbReference>
<dbReference type="STRING" id="686624.SAMN04488242_2764"/>
<comment type="similarity">
    <text evidence="6">Belongs to the peroxiredoxin family. Tpx subfamily.</text>
</comment>
<keyword evidence="9" id="KW-1185">Reference proteome</keyword>
<feature type="disulfide bond" description="Redox-active" evidence="6">
    <location>
        <begin position="60"/>
        <end position="94"/>
    </location>
</feature>
<evidence type="ECO:0000259" key="7">
    <source>
        <dbReference type="PROSITE" id="PS51352"/>
    </source>
</evidence>
<dbReference type="SUPFAM" id="SSF52833">
    <property type="entry name" value="Thioredoxin-like"/>
    <property type="match status" value="1"/>
</dbReference>
<dbReference type="InterPro" id="IPR013740">
    <property type="entry name" value="Redoxin"/>
</dbReference>
<dbReference type="PROSITE" id="PS51352">
    <property type="entry name" value="THIOREDOXIN_2"/>
    <property type="match status" value="1"/>
</dbReference>
<dbReference type="InterPro" id="IPR013766">
    <property type="entry name" value="Thioredoxin_domain"/>
</dbReference>
<evidence type="ECO:0000256" key="2">
    <source>
        <dbReference type="ARBA" id="ARBA00022862"/>
    </source>
</evidence>
<dbReference type="HAMAP" id="MF_00269">
    <property type="entry name" value="Tpx"/>
    <property type="match status" value="1"/>
</dbReference>
<feature type="domain" description="Thioredoxin" evidence="7">
    <location>
        <begin position="18"/>
        <end position="166"/>
    </location>
</feature>
<dbReference type="NCBIfam" id="NF001808">
    <property type="entry name" value="PRK00522.1"/>
    <property type="match status" value="1"/>
</dbReference>